<proteinExistence type="predicted"/>
<evidence type="ECO:0008006" key="3">
    <source>
        <dbReference type="Google" id="ProtNLM"/>
    </source>
</evidence>
<dbReference type="RefSeq" id="WP_132817534.1">
    <property type="nucleotide sequence ID" value="NZ_SMKI01000076.1"/>
</dbReference>
<dbReference type="PROSITE" id="PS51257">
    <property type="entry name" value="PROKAR_LIPOPROTEIN"/>
    <property type="match status" value="1"/>
</dbReference>
<protein>
    <recommendedName>
        <fullName evidence="3">Lipoprotein</fullName>
    </recommendedName>
</protein>
<evidence type="ECO:0000313" key="1">
    <source>
        <dbReference type="EMBL" id="TDC76470.1"/>
    </source>
</evidence>
<dbReference type="OrthoDB" id="4331879at2"/>
<dbReference type="EMBL" id="SMKI01000076">
    <property type="protein sequence ID" value="TDC76470.1"/>
    <property type="molecule type" value="Genomic_DNA"/>
</dbReference>
<keyword evidence="2" id="KW-1185">Reference proteome</keyword>
<organism evidence="1 2">
    <name type="scientific">Streptomyces hainanensis</name>
    <dbReference type="NCBI Taxonomy" id="402648"/>
    <lineage>
        <taxon>Bacteria</taxon>
        <taxon>Bacillati</taxon>
        <taxon>Actinomycetota</taxon>
        <taxon>Actinomycetes</taxon>
        <taxon>Kitasatosporales</taxon>
        <taxon>Streptomycetaceae</taxon>
        <taxon>Streptomyces</taxon>
    </lineage>
</organism>
<dbReference type="Proteomes" id="UP000295345">
    <property type="component" value="Unassembled WGS sequence"/>
</dbReference>
<name>A0A4R4TG75_9ACTN</name>
<sequence length="192" mass="19660">MIRAVLLGALLATGGCGIRATDVPVDAGPAPTRTTCDAPAEAGPADLRTDVYLVCGSRVNPVQRNIELLADTSDRVQVAKALLAELQADPGREERAAGFDSEVPSDLAVTGPAANDPAEALRLNKRPSDLPAAALGQLVCTFAHSDELGDGGTVMLGGPLDSPHGGQPKRYRCSTAMWGGAPGLDPPVTSID</sequence>
<comment type="caution">
    <text evidence="1">The sequence shown here is derived from an EMBL/GenBank/DDBJ whole genome shotgun (WGS) entry which is preliminary data.</text>
</comment>
<dbReference type="AlphaFoldDB" id="A0A4R4TG75"/>
<gene>
    <name evidence="1" type="ORF">E1283_09705</name>
</gene>
<reference evidence="1 2" key="1">
    <citation type="submission" date="2019-03" db="EMBL/GenBank/DDBJ databases">
        <title>Draft genome sequences of novel Actinobacteria.</title>
        <authorList>
            <person name="Sahin N."/>
            <person name="Ay H."/>
            <person name="Saygin H."/>
        </authorList>
    </citation>
    <scope>NUCLEOTIDE SEQUENCE [LARGE SCALE GENOMIC DNA]</scope>
    <source>
        <strain evidence="1 2">DSM 41900</strain>
    </source>
</reference>
<accession>A0A4R4TG75</accession>
<evidence type="ECO:0000313" key="2">
    <source>
        <dbReference type="Proteomes" id="UP000295345"/>
    </source>
</evidence>